<dbReference type="InterPro" id="IPR036291">
    <property type="entry name" value="NAD(P)-bd_dom_sf"/>
</dbReference>
<keyword evidence="2" id="KW-1185">Reference proteome</keyword>
<reference evidence="1 2" key="1">
    <citation type="submission" date="2019-02" db="EMBL/GenBank/DDBJ databases">
        <title>Paenibacillus sp. nov., isolated from surface-sterilized tissue of Thalictrum simplex L.</title>
        <authorList>
            <person name="Tuo L."/>
        </authorList>
    </citation>
    <scope>NUCLEOTIDE SEQUENCE [LARGE SCALE GENOMIC DNA]</scope>
    <source>
        <strain evidence="1 2">N2SHLJ1</strain>
    </source>
</reference>
<dbReference type="GO" id="GO:0005737">
    <property type="term" value="C:cytoplasm"/>
    <property type="evidence" value="ECO:0007669"/>
    <property type="project" value="TreeGrafter"/>
</dbReference>
<protein>
    <submittedName>
        <fullName evidence="1">2,3-diaminopropionate biosynthesis protein SbnB</fullName>
    </submittedName>
</protein>
<dbReference type="InterPro" id="IPR003462">
    <property type="entry name" value="ODC_Mu_crystall"/>
</dbReference>
<dbReference type="Pfam" id="PF02423">
    <property type="entry name" value="OCD_Mu_crystall"/>
    <property type="match status" value="1"/>
</dbReference>
<dbReference type="OrthoDB" id="9792005at2"/>
<dbReference type="PANTHER" id="PTHR13812">
    <property type="entry name" value="KETIMINE REDUCTASE MU-CRYSTALLIN"/>
    <property type="match status" value="1"/>
</dbReference>
<evidence type="ECO:0000313" key="1">
    <source>
        <dbReference type="EMBL" id="TBL76066.1"/>
    </source>
</evidence>
<dbReference type="AlphaFoldDB" id="A0A4Q9DQ11"/>
<dbReference type="RefSeq" id="WP_131015411.1">
    <property type="nucleotide sequence ID" value="NZ_SIRE01000015.1"/>
</dbReference>
<dbReference type="EMBL" id="SIRE01000015">
    <property type="protein sequence ID" value="TBL76066.1"/>
    <property type="molecule type" value="Genomic_DNA"/>
</dbReference>
<dbReference type="PIRSF" id="PIRSF001439">
    <property type="entry name" value="CryM"/>
    <property type="match status" value="1"/>
</dbReference>
<dbReference type="PANTHER" id="PTHR13812:SF19">
    <property type="entry name" value="KETIMINE REDUCTASE MU-CRYSTALLIN"/>
    <property type="match status" value="1"/>
</dbReference>
<proteinExistence type="predicted"/>
<dbReference type="InterPro" id="IPR023401">
    <property type="entry name" value="ODC_N"/>
</dbReference>
<gene>
    <name evidence="1" type="ORF">EYB31_21185</name>
</gene>
<dbReference type="Proteomes" id="UP000293142">
    <property type="component" value="Unassembled WGS sequence"/>
</dbReference>
<dbReference type="SUPFAM" id="SSF51735">
    <property type="entry name" value="NAD(P)-binding Rossmann-fold domains"/>
    <property type="match status" value="1"/>
</dbReference>
<comment type="caution">
    <text evidence="1">The sequence shown here is derived from an EMBL/GenBank/DDBJ whole genome shotgun (WGS) entry which is preliminary data.</text>
</comment>
<name>A0A4Q9DQ11_9BACL</name>
<organism evidence="1 2">
    <name type="scientific">Paenibacillus thalictri</name>
    <dbReference type="NCBI Taxonomy" id="2527873"/>
    <lineage>
        <taxon>Bacteria</taxon>
        <taxon>Bacillati</taxon>
        <taxon>Bacillota</taxon>
        <taxon>Bacilli</taxon>
        <taxon>Bacillales</taxon>
        <taxon>Paenibacillaceae</taxon>
        <taxon>Paenibacillus</taxon>
    </lineage>
</organism>
<dbReference type="Gene3D" id="3.40.50.720">
    <property type="entry name" value="NAD(P)-binding Rossmann-like Domain"/>
    <property type="match status" value="1"/>
</dbReference>
<evidence type="ECO:0000313" key="2">
    <source>
        <dbReference type="Proteomes" id="UP000293142"/>
    </source>
</evidence>
<dbReference type="Gene3D" id="3.30.1780.10">
    <property type="entry name" value="ornithine cyclodeaminase, domain 1"/>
    <property type="match status" value="1"/>
</dbReference>
<sequence length="324" mass="35783">MLYLHDGHIREIGIDWQRLTEAIGEVVKINDSGDCAHPLKPYLRFREPQNRIIAMPAFVGGSFDRAGIKWIASYPDNHRLGLPRAHNTIILNETATGRPAAFIYSGLLNGIRTASVSGRMLQAFIAARRPAQLRVGIIGWGPVGRHHLDMLISVLGDKLERVALYDLRGIDPDTVPEAVRGITDIADDWRQVYRGSDVVATCTVSAERYIDEPPGEGKLLLNVSLRDYKPESVANVKAVVVDDWQEVCRENTDVEQLHIQCGLRETDVLTLADIVCRDGLGGSAAQETVFFNPMGLAVFDIGVAAYYLWEAQRLGKGVELEGAE</sequence>
<accession>A0A4Q9DQ11</accession>